<feature type="region of interest" description="Disordered" evidence="9">
    <location>
        <begin position="1"/>
        <end position="27"/>
    </location>
</feature>
<keyword evidence="4" id="KW-0808">Transferase</keyword>
<evidence type="ECO:0000256" key="4">
    <source>
        <dbReference type="ARBA" id="ARBA00022679"/>
    </source>
</evidence>
<keyword evidence="10" id="KW-0472">Membrane</keyword>
<dbReference type="InterPro" id="IPR050482">
    <property type="entry name" value="Sensor_HK_TwoCompSys"/>
</dbReference>
<keyword evidence="8" id="KW-0902">Two-component regulatory system</keyword>
<evidence type="ECO:0000256" key="7">
    <source>
        <dbReference type="ARBA" id="ARBA00022840"/>
    </source>
</evidence>
<organism evidence="12 13">
    <name type="scientific">Naasia aerilata</name>
    <dbReference type="NCBI Taxonomy" id="1162966"/>
    <lineage>
        <taxon>Bacteria</taxon>
        <taxon>Bacillati</taxon>
        <taxon>Actinomycetota</taxon>
        <taxon>Actinomycetes</taxon>
        <taxon>Micrococcales</taxon>
        <taxon>Microbacteriaceae</taxon>
        <taxon>Naasia</taxon>
    </lineage>
</organism>
<dbReference type="PANTHER" id="PTHR24421">
    <property type="entry name" value="NITRATE/NITRITE SENSOR PROTEIN NARX-RELATED"/>
    <property type="match status" value="1"/>
</dbReference>
<dbReference type="InterPro" id="IPR011712">
    <property type="entry name" value="Sig_transdc_His_kin_sub3_dim/P"/>
</dbReference>
<keyword evidence="10" id="KW-1133">Transmembrane helix</keyword>
<evidence type="ECO:0000256" key="5">
    <source>
        <dbReference type="ARBA" id="ARBA00022741"/>
    </source>
</evidence>
<sequence>MTRLHPGWHDERMSPSRPVGPPAPTGGRSLRLPTSRWFAGLLVILATLVAVVVVDVVLLAVAGPGLGERGAAILAAIGVTLCVAPLHDRLTEALHRLLTGRTDTFEVLSTLAARLAQAQDEGGRLGDLVAVVAEGFAARYVEVSLRRRDGSLTVAREGRASGEPVVVPLEYRGSVFGELRLEPGRRLTRRDRVLLTDLVRLAAAAIVTAETSDELQRIRTRLVLAREDERQRLRGDLHDHLVPLLETLAAHASSSRDTLAPGRTQEARDHLQSAVRGASAAVDDIRRVAQDLRPPALDDLGLGKALDQLAARFAARIPELELAWELPGERPPLWRWRCTASSRMPWRRSRAVRAAAPFASPWGWTAAC</sequence>
<dbReference type="PANTHER" id="PTHR24421:SF10">
    <property type="entry name" value="NITRATE_NITRITE SENSOR PROTEIN NARQ"/>
    <property type="match status" value="1"/>
</dbReference>
<keyword evidence="5" id="KW-0547">Nucleotide-binding</keyword>
<evidence type="ECO:0000313" key="13">
    <source>
        <dbReference type="Proteomes" id="UP001321498"/>
    </source>
</evidence>
<evidence type="ECO:0000256" key="9">
    <source>
        <dbReference type="SAM" id="MobiDB-lite"/>
    </source>
</evidence>
<evidence type="ECO:0000256" key="1">
    <source>
        <dbReference type="ARBA" id="ARBA00000085"/>
    </source>
</evidence>
<dbReference type="EC" id="2.7.13.3" evidence="2"/>
<keyword evidence="3" id="KW-0597">Phosphoprotein</keyword>
<keyword evidence="10" id="KW-0812">Transmembrane</keyword>
<feature type="transmembrane region" description="Helical" evidence="10">
    <location>
        <begin position="37"/>
        <end position="63"/>
    </location>
</feature>
<dbReference type="Proteomes" id="UP001321498">
    <property type="component" value="Chromosome"/>
</dbReference>
<feature type="domain" description="Signal transduction histidine kinase subgroup 3 dimerisation and phosphoacceptor" evidence="11">
    <location>
        <begin position="229"/>
        <end position="297"/>
    </location>
</feature>
<reference evidence="13" key="1">
    <citation type="journal article" date="2019" name="Int. J. Syst. Evol. Microbiol.">
        <title>The Global Catalogue of Microorganisms (GCM) 10K type strain sequencing project: providing services to taxonomists for standard genome sequencing and annotation.</title>
        <authorList>
            <consortium name="The Broad Institute Genomics Platform"/>
            <consortium name="The Broad Institute Genome Sequencing Center for Infectious Disease"/>
            <person name="Wu L."/>
            <person name="Ma J."/>
        </authorList>
    </citation>
    <scope>NUCLEOTIDE SEQUENCE [LARGE SCALE GENOMIC DNA]</scope>
    <source>
        <strain evidence="13">NBRC 108725</strain>
    </source>
</reference>
<gene>
    <name evidence="12" type="ORF">GCM10025866_17710</name>
</gene>
<protein>
    <recommendedName>
        <fullName evidence="2">histidine kinase</fullName>
        <ecNumber evidence="2">2.7.13.3</ecNumber>
    </recommendedName>
</protein>
<dbReference type="EMBL" id="AP027731">
    <property type="protein sequence ID" value="BDZ45862.1"/>
    <property type="molecule type" value="Genomic_DNA"/>
</dbReference>
<keyword evidence="7" id="KW-0067">ATP-binding</keyword>
<evidence type="ECO:0000256" key="2">
    <source>
        <dbReference type="ARBA" id="ARBA00012438"/>
    </source>
</evidence>
<keyword evidence="6" id="KW-0418">Kinase</keyword>
<evidence type="ECO:0000256" key="10">
    <source>
        <dbReference type="SAM" id="Phobius"/>
    </source>
</evidence>
<dbReference type="Gene3D" id="6.10.250.2870">
    <property type="match status" value="1"/>
</dbReference>
<evidence type="ECO:0000256" key="8">
    <source>
        <dbReference type="ARBA" id="ARBA00023012"/>
    </source>
</evidence>
<accession>A0ABM8GC87</accession>
<evidence type="ECO:0000256" key="3">
    <source>
        <dbReference type="ARBA" id="ARBA00022553"/>
    </source>
</evidence>
<evidence type="ECO:0000259" key="11">
    <source>
        <dbReference type="Pfam" id="PF07730"/>
    </source>
</evidence>
<evidence type="ECO:0000313" key="12">
    <source>
        <dbReference type="EMBL" id="BDZ45862.1"/>
    </source>
</evidence>
<proteinExistence type="predicted"/>
<comment type="catalytic activity">
    <reaction evidence="1">
        <text>ATP + protein L-histidine = ADP + protein N-phospho-L-histidine.</text>
        <dbReference type="EC" id="2.7.13.3"/>
    </reaction>
</comment>
<keyword evidence="13" id="KW-1185">Reference proteome</keyword>
<dbReference type="Pfam" id="PF07730">
    <property type="entry name" value="HisKA_3"/>
    <property type="match status" value="1"/>
</dbReference>
<name>A0ABM8GC87_9MICO</name>
<evidence type="ECO:0000256" key="6">
    <source>
        <dbReference type="ARBA" id="ARBA00022777"/>
    </source>
</evidence>